<dbReference type="Proteomes" id="UP001230504">
    <property type="component" value="Unassembled WGS sequence"/>
</dbReference>
<name>A0AAD8V3P7_9PEZI</name>
<dbReference type="EMBL" id="JAHLJV010000039">
    <property type="protein sequence ID" value="KAK1586042.1"/>
    <property type="molecule type" value="Genomic_DNA"/>
</dbReference>
<sequence>PLPPLRVHEAPRAGNKASVNMQVSWFLAYSPSRLPASRRRRPAGHPYFQGTKRVNRTRESGASLRVPSLSVLGSLCLRAAYTNSRRSRTRAAVSEVDLVQGSTGEARPRKLFDLGRPGPGRSWARKWRGGGGGQTLGCSEQRERGCLPG</sequence>
<evidence type="ECO:0000313" key="3">
    <source>
        <dbReference type="Proteomes" id="UP001230504"/>
    </source>
</evidence>
<feature type="region of interest" description="Disordered" evidence="1">
    <location>
        <begin position="115"/>
        <end position="149"/>
    </location>
</feature>
<dbReference type="RefSeq" id="XP_060413010.1">
    <property type="nucleotide sequence ID" value="XM_060554965.1"/>
</dbReference>
<feature type="compositionally biased region" description="Basic and acidic residues" evidence="1">
    <location>
        <begin position="140"/>
        <end position="149"/>
    </location>
</feature>
<dbReference type="AlphaFoldDB" id="A0AAD8V3P7"/>
<comment type="caution">
    <text evidence="2">The sequence shown here is derived from an EMBL/GenBank/DDBJ whole genome shotgun (WGS) entry which is preliminary data.</text>
</comment>
<gene>
    <name evidence="2" type="ORF">LY79DRAFT_517780</name>
</gene>
<reference evidence="2" key="1">
    <citation type="submission" date="2021-06" db="EMBL/GenBank/DDBJ databases">
        <title>Comparative genomics, transcriptomics and evolutionary studies reveal genomic signatures of adaptation to plant cell wall in hemibiotrophic fungi.</title>
        <authorList>
            <consortium name="DOE Joint Genome Institute"/>
            <person name="Baroncelli R."/>
            <person name="Diaz J.F."/>
            <person name="Benocci T."/>
            <person name="Peng M."/>
            <person name="Battaglia E."/>
            <person name="Haridas S."/>
            <person name="Andreopoulos W."/>
            <person name="Labutti K."/>
            <person name="Pangilinan J."/>
            <person name="Floch G.L."/>
            <person name="Makela M.R."/>
            <person name="Henrissat B."/>
            <person name="Grigoriev I.V."/>
            <person name="Crouch J.A."/>
            <person name="De Vries R.P."/>
            <person name="Sukno S.A."/>
            <person name="Thon M.R."/>
        </authorList>
    </citation>
    <scope>NUCLEOTIDE SEQUENCE</scope>
    <source>
        <strain evidence="2">CBS 125086</strain>
    </source>
</reference>
<organism evidence="2 3">
    <name type="scientific">Colletotrichum navitas</name>
    <dbReference type="NCBI Taxonomy" id="681940"/>
    <lineage>
        <taxon>Eukaryota</taxon>
        <taxon>Fungi</taxon>
        <taxon>Dikarya</taxon>
        <taxon>Ascomycota</taxon>
        <taxon>Pezizomycotina</taxon>
        <taxon>Sordariomycetes</taxon>
        <taxon>Hypocreomycetidae</taxon>
        <taxon>Glomerellales</taxon>
        <taxon>Glomerellaceae</taxon>
        <taxon>Colletotrichum</taxon>
        <taxon>Colletotrichum graminicola species complex</taxon>
    </lineage>
</organism>
<proteinExistence type="predicted"/>
<feature type="non-terminal residue" evidence="2">
    <location>
        <position position="1"/>
    </location>
</feature>
<keyword evidence="3" id="KW-1185">Reference proteome</keyword>
<dbReference type="GeneID" id="85439205"/>
<accession>A0AAD8V3P7</accession>
<evidence type="ECO:0000256" key="1">
    <source>
        <dbReference type="SAM" id="MobiDB-lite"/>
    </source>
</evidence>
<evidence type="ECO:0000313" key="2">
    <source>
        <dbReference type="EMBL" id="KAK1586042.1"/>
    </source>
</evidence>
<protein>
    <submittedName>
        <fullName evidence="2">Uncharacterized protein</fullName>
    </submittedName>
</protein>